<dbReference type="OrthoDB" id="4415348at2"/>
<dbReference type="PATRIC" id="fig|1121353.3.peg.592"/>
<accession>M1UXM9</accession>
<dbReference type="EMBL" id="CP004354">
    <property type="protein sequence ID" value="AGG66023.1"/>
    <property type="molecule type" value="Genomic_DNA"/>
</dbReference>
<evidence type="ECO:0000313" key="2">
    <source>
        <dbReference type="Proteomes" id="UP000011760"/>
    </source>
</evidence>
<protein>
    <submittedName>
        <fullName evidence="1">Uncharacterized protein</fullName>
    </submittedName>
</protein>
<proteinExistence type="predicted"/>
<gene>
    <name evidence="1" type="ORF">H924_02855</name>
</gene>
<dbReference type="STRING" id="1121353.H924_02855"/>
<dbReference type="AlphaFoldDB" id="M1UXM9"/>
<keyword evidence="2" id="KW-1185">Reference proteome</keyword>
<sequence>MTKGFLANPDLTHRIIEFDLDHAEMFLGGADDAHVAVAFQEDGSQYAALFNSKAKDEGAAANPVASLGRSAAATGNSAFFSDPATAVCGPVIFVGAKGEDVEDAEIERISDGIRAAKNYRDDFPQEFLLWRRAVYNLRKEA</sequence>
<dbReference type="Proteomes" id="UP000011760">
    <property type="component" value="Chromosome"/>
</dbReference>
<organism evidence="1 2">
    <name type="scientific">Corynebacterium callunae DSM 20147</name>
    <dbReference type="NCBI Taxonomy" id="1121353"/>
    <lineage>
        <taxon>Bacteria</taxon>
        <taxon>Bacillati</taxon>
        <taxon>Actinomycetota</taxon>
        <taxon>Actinomycetes</taxon>
        <taxon>Mycobacteriales</taxon>
        <taxon>Corynebacteriaceae</taxon>
        <taxon>Corynebacterium</taxon>
    </lineage>
</organism>
<dbReference type="eggNOG" id="ENOG5031DRZ">
    <property type="taxonomic scope" value="Bacteria"/>
</dbReference>
<name>M1UXM9_9CORY</name>
<dbReference type="RefSeq" id="WP_015650461.1">
    <property type="nucleotide sequence ID" value="NC_020506.1"/>
</dbReference>
<reference evidence="1 2" key="1">
    <citation type="submission" date="2013-02" db="EMBL/GenBank/DDBJ databases">
        <title>The complete genome sequence of Corynebacterium callunae DSM 20147.</title>
        <authorList>
            <person name="Ruckert C."/>
            <person name="Albersmeier A."/>
            <person name="Kalinowski J."/>
        </authorList>
    </citation>
    <scope>NUCLEOTIDE SEQUENCE [LARGE SCALE GENOMIC DNA]</scope>
    <source>
        <strain evidence="1 2">DSM 20147</strain>
    </source>
</reference>
<dbReference type="KEGG" id="ccn:H924_02855"/>
<dbReference type="HOGENOM" id="CLU_1831792_0_0_11"/>
<evidence type="ECO:0000313" key="1">
    <source>
        <dbReference type="EMBL" id="AGG66023.1"/>
    </source>
</evidence>